<name>A0A0C9VXT6_9AGAM</name>
<evidence type="ECO:0000313" key="2">
    <source>
        <dbReference type="EMBL" id="KIJ58123.1"/>
    </source>
</evidence>
<proteinExistence type="predicted"/>
<reference evidence="2 3" key="1">
    <citation type="submission" date="2014-04" db="EMBL/GenBank/DDBJ databases">
        <title>Evolutionary Origins and Diversification of the Mycorrhizal Mutualists.</title>
        <authorList>
            <consortium name="DOE Joint Genome Institute"/>
            <consortium name="Mycorrhizal Genomics Consortium"/>
            <person name="Kohler A."/>
            <person name="Kuo A."/>
            <person name="Nagy L.G."/>
            <person name="Floudas D."/>
            <person name="Copeland A."/>
            <person name="Barry K.W."/>
            <person name="Cichocki N."/>
            <person name="Veneault-Fourrey C."/>
            <person name="LaButti K."/>
            <person name="Lindquist E.A."/>
            <person name="Lipzen A."/>
            <person name="Lundell T."/>
            <person name="Morin E."/>
            <person name="Murat C."/>
            <person name="Riley R."/>
            <person name="Ohm R."/>
            <person name="Sun H."/>
            <person name="Tunlid A."/>
            <person name="Henrissat B."/>
            <person name="Grigoriev I.V."/>
            <person name="Hibbett D.S."/>
            <person name="Martin F."/>
        </authorList>
    </citation>
    <scope>NUCLEOTIDE SEQUENCE [LARGE SCALE GENOMIC DNA]</scope>
    <source>
        <strain evidence="2 3">MD-312</strain>
    </source>
</reference>
<protein>
    <submittedName>
        <fullName evidence="2">Uncharacterized protein</fullName>
    </submittedName>
</protein>
<dbReference type="Proteomes" id="UP000053820">
    <property type="component" value="Unassembled WGS sequence"/>
</dbReference>
<dbReference type="OrthoDB" id="2736611at2759"/>
<dbReference type="EMBL" id="KN839984">
    <property type="protein sequence ID" value="KIJ58123.1"/>
    <property type="molecule type" value="Genomic_DNA"/>
</dbReference>
<evidence type="ECO:0000256" key="1">
    <source>
        <dbReference type="SAM" id="MobiDB-lite"/>
    </source>
</evidence>
<dbReference type="HOGENOM" id="CLU_286985_0_0_1"/>
<keyword evidence="3" id="KW-1185">Reference proteome</keyword>
<sequence length="1075" mass="122545">MVILLPALFEMEQQIQALGVPKRSLTQQDLFKTFSIKDKGNKANATATAIETVEEEDEEDEEEDADEEEERKKRQQRRLGPLSLEVDMIVNAMKTSGRSRAKAKQGSSSTARNVDVNVRPDFMDKWVRVCKLPQGSQKTIRVAQLLNAMTFNWATEDSHSAKRVNRTVACMSIQEHGIIRAFRTRLLDDTYGAGAHIRAVLERRHSLELKYGQGAKEMPKLDVDGKTKGKVKARSVQSDRRGEPMRLFSWPDGLKFDSVRAASMSFTAYDPNNKYRKKVIMDNQTRAVQATVNIIQRLGCAFLDAQFAYPTKYSGRLNERNRTIELTLDQIRQIDRTMRSHWDRWVRDAPASWKEDAFLQENLPVAITKRYRHNQKIMVTQANDMEMNNWNIDHDFSNLRTVAFSVASHLQYIKAEGWNNLNTAELIRRNPHLYSGPDNDPDRAEIEDLNTFPLLNDDGREVPIYDAEGYRVRRRFPNLVAGREHGALVDLRRVSTLFPSEGHRATFDPYPLAYTKVFGNAQARRTIEPYDEVLRGLNLVLTPPARPAVAEDDGSDHDEQVDFVRGSPVIRGTFSQMYNQISHRVRDQARFHSVQLGLTTTTLTGTSATSRRNKDHFEWLRRHTLEGLPQERFNDKVAKGIQAESLRIEQSFVVDVHRLAPRHKNGTTLYNEILKPLCRRMTHPSVMGPLGECIQPFQPQVIHKMFIWSTYPLASLIKWMWEERRRERDVALGTDVSPYDVEFMAMLERALNYGHTGSGKVLSRKLMDRAFMSLGIVHDGFPCINKTYLSFGDLSVRKVSVNAAQWPLNSATMQPLTCSKRAQQLTYDEKHYQVISPSISTMANQHGASAKALRRKRNPSSGTHVGEWDVEHVVLRGNATHGDFRNSARCGVAEISTECISRNSAARRFEEKELVEISAIQHTAELRKSLRNAFPAIRHRTYEAIFTIRHVISYMPKDAFSDIGNEDMRHVCYAFNVAMSVYIKEAKDLVFNKVMEEIERDSESRDARRSEWARKRKDALDVWMGEPKSLSTVSHTVIHLIRAVNPGNGGGLPGNVGLKLVTAKVNGQSSQPLDF</sequence>
<feature type="compositionally biased region" description="Acidic residues" evidence="1">
    <location>
        <begin position="52"/>
        <end position="69"/>
    </location>
</feature>
<dbReference type="AlphaFoldDB" id="A0A0C9VXT6"/>
<accession>A0A0C9VXT6</accession>
<evidence type="ECO:0000313" key="3">
    <source>
        <dbReference type="Proteomes" id="UP000053820"/>
    </source>
</evidence>
<organism evidence="2 3">
    <name type="scientific">Hydnomerulius pinastri MD-312</name>
    <dbReference type="NCBI Taxonomy" id="994086"/>
    <lineage>
        <taxon>Eukaryota</taxon>
        <taxon>Fungi</taxon>
        <taxon>Dikarya</taxon>
        <taxon>Basidiomycota</taxon>
        <taxon>Agaricomycotina</taxon>
        <taxon>Agaricomycetes</taxon>
        <taxon>Agaricomycetidae</taxon>
        <taxon>Boletales</taxon>
        <taxon>Boletales incertae sedis</taxon>
        <taxon>Leucogyrophana</taxon>
    </lineage>
</organism>
<feature type="region of interest" description="Disordered" evidence="1">
    <location>
        <begin position="43"/>
        <end position="78"/>
    </location>
</feature>
<gene>
    <name evidence="2" type="ORF">HYDPIDRAFT_171398</name>
</gene>